<evidence type="ECO:0000259" key="1">
    <source>
        <dbReference type="SMART" id="SM00418"/>
    </source>
</evidence>
<dbReference type="Gene3D" id="1.10.10.10">
    <property type="entry name" value="Winged helix-like DNA-binding domain superfamily/Winged helix DNA-binding domain"/>
    <property type="match status" value="1"/>
</dbReference>
<sequence>MNSLELLAHPVRLRIVHAMSAGEAHTTAQLCARLPDVSKATVYRHVDILASAGILEVAGEQRVRGAVERSYRLRRESAVIDPETAASATPEDHRAIFAAAMATLLAEFNTYLDSGSADPATDLVGYRQHALWLSPAEVAELIEDLRAALLPRLRNSPEPGRAQYLLSPVLFPTAGRPAPDQPADIERNP</sequence>
<comment type="caution">
    <text evidence="2">The sequence shown here is derived from an EMBL/GenBank/DDBJ whole genome shotgun (WGS) entry which is preliminary data.</text>
</comment>
<dbReference type="SUPFAM" id="SSF46785">
    <property type="entry name" value="Winged helix' DNA-binding domain"/>
    <property type="match status" value="1"/>
</dbReference>
<dbReference type="Pfam" id="PF12840">
    <property type="entry name" value="HTH_20"/>
    <property type="match status" value="1"/>
</dbReference>
<name>A0A917VYX7_9NOCA</name>
<dbReference type="GO" id="GO:0003700">
    <property type="term" value="F:DNA-binding transcription factor activity"/>
    <property type="evidence" value="ECO:0007669"/>
    <property type="project" value="InterPro"/>
</dbReference>
<dbReference type="Gene3D" id="6.10.140.2180">
    <property type="match status" value="1"/>
</dbReference>
<dbReference type="InterPro" id="IPR011991">
    <property type="entry name" value="ArsR-like_HTH"/>
</dbReference>
<dbReference type="SMART" id="SM00418">
    <property type="entry name" value="HTH_ARSR"/>
    <property type="match status" value="1"/>
</dbReference>
<accession>A0A917VYX7</accession>
<dbReference type="AlphaFoldDB" id="A0A917VYX7"/>
<dbReference type="RefSeq" id="WP_058856878.1">
    <property type="nucleotide sequence ID" value="NZ_BMMH01000044.1"/>
</dbReference>
<gene>
    <name evidence="2" type="ORF">GCM10011588_71830</name>
</gene>
<dbReference type="InterPro" id="IPR036390">
    <property type="entry name" value="WH_DNA-bd_sf"/>
</dbReference>
<dbReference type="InterPro" id="IPR036388">
    <property type="entry name" value="WH-like_DNA-bd_sf"/>
</dbReference>
<organism evidence="2 3">
    <name type="scientific">Nocardia jinanensis</name>
    <dbReference type="NCBI Taxonomy" id="382504"/>
    <lineage>
        <taxon>Bacteria</taxon>
        <taxon>Bacillati</taxon>
        <taxon>Actinomycetota</taxon>
        <taxon>Actinomycetes</taxon>
        <taxon>Mycobacteriales</taxon>
        <taxon>Nocardiaceae</taxon>
        <taxon>Nocardia</taxon>
    </lineage>
</organism>
<feature type="domain" description="HTH arsR-type" evidence="1">
    <location>
        <begin position="2"/>
        <end position="87"/>
    </location>
</feature>
<dbReference type="EMBL" id="BMMH01000044">
    <property type="protein sequence ID" value="GGL46622.1"/>
    <property type="molecule type" value="Genomic_DNA"/>
</dbReference>
<reference evidence="2" key="2">
    <citation type="submission" date="2020-09" db="EMBL/GenBank/DDBJ databases">
        <authorList>
            <person name="Sun Q."/>
            <person name="Zhou Y."/>
        </authorList>
    </citation>
    <scope>NUCLEOTIDE SEQUENCE</scope>
    <source>
        <strain evidence="2">CGMCC 4.3508</strain>
    </source>
</reference>
<protein>
    <submittedName>
        <fullName evidence="2">Transcriptional regulator</fullName>
    </submittedName>
</protein>
<proteinExistence type="predicted"/>
<evidence type="ECO:0000313" key="3">
    <source>
        <dbReference type="Proteomes" id="UP000638263"/>
    </source>
</evidence>
<dbReference type="CDD" id="cd00090">
    <property type="entry name" value="HTH_ARSR"/>
    <property type="match status" value="1"/>
</dbReference>
<reference evidence="2" key="1">
    <citation type="journal article" date="2014" name="Int. J. Syst. Evol. Microbiol.">
        <title>Complete genome sequence of Corynebacterium casei LMG S-19264T (=DSM 44701T), isolated from a smear-ripened cheese.</title>
        <authorList>
            <consortium name="US DOE Joint Genome Institute (JGI-PGF)"/>
            <person name="Walter F."/>
            <person name="Albersmeier A."/>
            <person name="Kalinowski J."/>
            <person name="Ruckert C."/>
        </authorList>
    </citation>
    <scope>NUCLEOTIDE SEQUENCE</scope>
    <source>
        <strain evidence="2">CGMCC 4.3508</strain>
    </source>
</reference>
<keyword evidence="3" id="KW-1185">Reference proteome</keyword>
<evidence type="ECO:0000313" key="2">
    <source>
        <dbReference type="EMBL" id="GGL46622.1"/>
    </source>
</evidence>
<dbReference type="InterPro" id="IPR001845">
    <property type="entry name" value="HTH_ArsR_DNA-bd_dom"/>
</dbReference>
<dbReference type="Proteomes" id="UP000638263">
    <property type="component" value="Unassembled WGS sequence"/>
</dbReference>